<dbReference type="RefSeq" id="XP_003169992.1">
    <property type="nucleotide sequence ID" value="XM_003169944.1"/>
</dbReference>
<dbReference type="InParanoid" id="E4V583"/>
<feature type="coiled-coil region" evidence="1">
    <location>
        <begin position="365"/>
        <end position="469"/>
    </location>
</feature>
<dbReference type="OMA" id="FSEMPGI"/>
<feature type="region of interest" description="Disordered" evidence="2">
    <location>
        <begin position="222"/>
        <end position="272"/>
    </location>
</feature>
<feature type="compositionally biased region" description="Polar residues" evidence="2">
    <location>
        <begin position="657"/>
        <end position="686"/>
    </location>
</feature>
<keyword evidence="4" id="KW-1185">Reference proteome</keyword>
<feature type="region of interest" description="Disordered" evidence="2">
    <location>
        <begin position="1"/>
        <end position="85"/>
    </location>
</feature>
<sequence length="728" mass="81312">MDCPLSPLSPSRLNSRPSQLQSLASPLSKSPMGDVEDLDNLYYDENTTPSKQPRNSPVFDIHEDHHHDQSGFQNPPSSPFQDSINIEYTDRLDEGPAGFFTMEDSCHIEPTHDTHEDYTEHDLVMDEHEKLPEDRPADTVEVGNNHEDEKIVEPETARQSLATVVEENNHEHMSIVGHRNEGESSICDSVHGDNSVGDHTSLSTFSAVPNADMTLFSKLRNDSTLKGTPNVRDQMSQVTPRSAKRALNRREPGASSGETDSSSFPRSPVRKYMRVEDNPNLLDFTDHMDVSTNASLENHRSPYRARRNSTRKPGENFRSPNKLSLLDFDIPPPATPRSIPSITPRELESLKSSFLSQISSLKATLNGKDAEVASLKESVSDAERRVGEALEQVRNEAAKKEALESEQNEWERRSQEMKDVLRTVKTEMADGERERERLTQRAEEAERAREKLEGKLVELESQLSAAPEQQWDWYTRLRSADLTEVQDAVERVARELHALYKGKHETKVAALKKSYEARWEKRVKEGENKLKDALGKIKHLQSELNEAKSKLADEGAAPGDATMLRENEGLEAEKRVLEARIKGLEQEMMSLKQDSEDLRSELKAERAEKGELVAVVDEWLQMQQDTQPAPEPTEKPCTPPSEEQNGEEERSEAVPISQPTPAVSNSNIGLKSSTSSRPRQLPQSHTPRIPRFGAPAGSKIAASGIAVGKTPGRSGIMSSIERMGRGGN</sequence>
<dbReference type="STRING" id="535722.E4V583"/>
<gene>
    <name evidence="3" type="ORF">MGYG_08170</name>
</gene>
<dbReference type="AlphaFoldDB" id="E4V583"/>
<proteinExistence type="predicted"/>
<accession>E4V583</accession>
<feature type="compositionally biased region" description="Low complexity" evidence="2">
    <location>
        <begin position="1"/>
        <end position="31"/>
    </location>
</feature>
<feature type="region of interest" description="Disordered" evidence="2">
    <location>
        <begin position="550"/>
        <end position="571"/>
    </location>
</feature>
<evidence type="ECO:0000313" key="4">
    <source>
        <dbReference type="Proteomes" id="UP000002669"/>
    </source>
</evidence>
<evidence type="ECO:0000313" key="3">
    <source>
        <dbReference type="EMBL" id="EFR05157.1"/>
    </source>
</evidence>
<dbReference type="InterPro" id="IPR024312">
    <property type="entry name" value="TACC_fungi"/>
</dbReference>
<feature type="region of interest" description="Disordered" evidence="2">
    <location>
        <begin position="618"/>
        <end position="728"/>
    </location>
</feature>
<feature type="region of interest" description="Disordered" evidence="2">
    <location>
        <begin position="292"/>
        <end position="341"/>
    </location>
</feature>
<evidence type="ECO:0000256" key="2">
    <source>
        <dbReference type="SAM" id="MobiDB-lite"/>
    </source>
</evidence>
<feature type="compositionally biased region" description="Polar residues" evidence="2">
    <location>
        <begin position="256"/>
        <end position="265"/>
    </location>
</feature>
<dbReference type="Gene3D" id="1.10.287.1490">
    <property type="match status" value="1"/>
</dbReference>
<feature type="compositionally biased region" description="Polar residues" evidence="2">
    <location>
        <begin position="45"/>
        <end position="55"/>
    </location>
</feature>
<dbReference type="eggNOG" id="ENOG502S2YR">
    <property type="taxonomic scope" value="Eukaryota"/>
</dbReference>
<feature type="compositionally biased region" description="Basic and acidic residues" evidence="2">
    <location>
        <begin position="60"/>
        <end position="69"/>
    </location>
</feature>
<feature type="compositionally biased region" description="Polar residues" evidence="2">
    <location>
        <begin position="222"/>
        <end position="240"/>
    </location>
</feature>
<dbReference type="Pfam" id="PF12709">
    <property type="entry name" value="Fungal_TACC"/>
    <property type="match status" value="1"/>
</dbReference>
<dbReference type="EMBL" id="DS989829">
    <property type="protein sequence ID" value="EFR05157.1"/>
    <property type="molecule type" value="Genomic_DNA"/>
</dbReference>
<feature type="compositionally biased region" description="Basic residues" evidence="2">
    <location>
        <begin position="301"/>
        <end position="310"/>
    </location>
</feature>
<reference evidence="4" key="1">
    <citation type="journal article" date="2012" name="MBio">
        <title>Comparative genome analysis of Trichophyton rubrum and related dermatophytes reveals candidate genes involved in infection.</title>
        <authorList>
            <person name="Martinez D.A."/>
            <person name="Oliver B.G."/>
            <person name="Graeser Y."/>
            <person name="Goldberg J.M."/>
            <person name="Li W."/>
            <person name="Martinez-Rossi N.M."/>
            <person name="Monod M."/>
            <person name="Shelest E."/>
            <person name="Barton R.C."/>
            <person name="Birch E."/>
            <person name="Brakhage A.A."/>
            <person name="Chen Z."/>
            <person name="Gurr S.J."/>
            <person name="Heiman D."/>
            <person name="Heitman J."/>
            <person name="Kosti I."/>
            <person name="Rossi A."/>
            <person name="Saif S."/>
            <person name="Samalova M."/>
            <person name="Saunders C.W."/>
            <person name="Shea T."/>
            <person name="Summerbell R.C."/>
            <person name="Xu J."/>
            <person name="Young S."/>
            <person name="Zeng Q."/>
            <person name="Birren B.W."/>
            <person name="Cuomo C.A."/>
            <person name="White T.C."/>
        </authorList>
    </citation>
    <scope>NUCLEOTIDE SEQUENCE [LARGE SCALE GENOMIC DNA]</scope>
    <source>
        <strain evidence="4">ATCC MYA-4604 / CBS 118893</strain>
    </source>
</reference>
<dbReference type="Proteomes" id="UP000002669">
    <property type="component" value="Unassembled WGS sequence"/>
</dbReference>
<organism evidence="4">
    <name type="scientific">Arthroderma gypseum (strain ATCC MYA-4604 / CBS 118893)</name>
    <name type="common">Microsporum gypseum</name>
    <dbReference type="NCBI Taxonomy" id="535722"/>
    <lineage>
        <taxon>Eukaryota</taxon>
        <taxon>Fungi</taxon>
        <taxon>Dikarya</taxon>
        <taxon>Ascomycota</taxon>
        <taxon>Pezizomycotina</taxon>
        <taxon>Eurotiomycetes</taxon>
        <taxon>Eurotiomycetidae</taxon>
        <taxon>Onygenales</taxon>
        <taxon>Arthrodermataceae</taxon>
        <taxon>Nannizzia</taxon>
    </lineage>
</organism>
<protein>
    <submittedName>
        <fullName evidence="3">Uncharacterized protein</fullName>
    </submittedName>
</protein>
<dbReference type="OrthoDB" id="5367584at2759"/>
<feature type="compositionally biased region" description="Polar residues" evidence="2">
    <location>
        <begin position="70"/>
        <end position="85"/>
    </location>
</feature>
<evidence type="ECO:0000256" key="1">
    <source>
        <dbReference type="SAM" id="Coils"/>
    </source>
</evidence>
<name>E4V583_ARTGP</name>
<dbReference type="HOGENOM" id="CLU_010168_1_0_1"/>
<keyword evidence="1" id="KW-0175">Coiled coil</keyword>
<dbReference type="VEuPathDB" id="FungiDB:MGYG_08170"/>
<dbReference type="GeneID" id="10025227"/>